<evidence type="ECO:0000256" key="5">
    <source>
        <dbReference type="SAM" id="SignalP"/>
    </source>
</evidence>
<evidence type="ECO:0000313" key="8">
    <source>
        <dbReference type="Proteomes" id="UP000589036"/>
    </source>
</evidence>
<feature type="signal peptide" evidence="5">
    <location>
        <begin position="1"/>
        <end position="26"/>
    </location>
</feature>
<reference evidence="7 8" key="1">
    <citation type="submission" date="2020-07" db="EMBL/GenBank/DDBJ databases">
        <title>Sequencing the genomes of 1000 actinobacteria strains.</title>
        <authorList>
            <person name="Klenk H.-P."/>
        </authorList>
    </citation>
    <scope>NUCLEOTIDE SEQUENCE [LARGE SCALE GENOMIC DNA]</scope>
    <source>
        <strain evidence="7 8">CXB654</strain>
    </source>
</reference>
<gene>
    <name evidence="7" type="ORF">HDA32_005382</name>
</gene>
<evidence type="ECO:0000256" key="4">
    <source>
        <dbReference type="ARBA" id="ARBA00023136"/>
    </source>
</evidence>
<dbReference type="GO" id="GO:0015226">
    <property type="term" value="F:carnitine transmembrane transporter activity"/>
    <property type="evidence" value="ECO:0007669"/>
    <property type="project" value="TreeGrafter"/>
</dbReference>
<accession>A0A852U455</accession>
<keyword evidence="3" id="KW-1003">Cell membrane</keyword>
<dbReference type="Gene3D" id="3.40.190.100">
    <property type="entry name" value="Glycine betaine-binding periplasmic protein, domain 2"/>
    <property type="match status" value="1"/>
</dbReference>
<proteinExistence type="predicted"/>
<dbReference type="SUPFAM" id="SSF53850">
    <property type="entry name" value="Periplasmic binding protein-like II"/>
    <property type="match status" value="1"/>
</dbReference>
<dbReference type="Pfam" id="PF04069">
    <property type="entry name" value="OpuAC"/>
    <property type="match status" value="1"/>
</dbReference>
<evidence type="ECO:0000313" key="7">
    <source>
        <dbReference type="EMBL" id="NYE50262.1"/>
    </source>
</evidence>
<dbReference type="PANTHER" id="PTHR47737:SF1">
    <property type="entry name" value="GLYCINE BETAINE_PROLINE BETAINE TRANSPORT SYSTEM PERMEASE PROTEIN PROW"/>
    <property type="match status" value="1"/>
</dbReference>
<keyword evidence="4" id="KW-0472">Membrane</keyword>
<comment type="caution">
    <text evidence="7">The sequence shown here is derived from an EMBL/GenBank/DDBJ whole genome shotgun (WGS) entry which is preliminary data.</text>
</comment>
<evidence type="ECO:0000256" key="2">
    <source>
        <dbReference type="ARBA" id="ARBA00022448"/>
    </source>
</evidence>
<feature type="domain" description="ABC-type glycine betaine transport system substrate-binding" evidence="6">
    <location>
        <begin position="45"/>
        <end position="292"/>
    </location>
</feature>
<evidence type="ECO:0000256" key="1">
    <source>
        <dbReference type="ARBA" id="ARBA00004236"/>
    </source>
</evidence>
<dbReference type="PROSITE" id="PS51257">
    <property type="entry name" value="PROKAR_LIPOPROTEIN"/>
    <property type="match status" value="1"/>
</dbReference>
<dbReference type="Gene3D" id="3.40.190.10">
    <property type="entry name" value="Periplasmic binding protein-like II"/>
    <property type="match status" value="1"/>
</dbReference>
<protein>
    <submittedName>
        <fullName evidence="7">Glycine betaine/proline transport system substrate-binding protein</fullName>
    </submittedName>
</protein>
<dbReference type="EMBL" id="JACCCC010000001">
    <property type="protein sequence ID" value="NYE50262.1"/>
    <property type="molecule type" value="Genomic_DNA"/>
</dbReference>
<keyword evidence="8" id="KW-1185">Reference proteome</keyword>
<dbReference type="PANTHER" id="PTHR47737">
    <property type="entry name" value="GLYCINE BETAINE/PROLINE BETAINE TRANSPORT SYSTEM PERMEASE PROTEIN PROW"/>
    <property type="match status" value="1"/>
</dbReference>
<dbReference type="GO" id="GO:0043190">
    <property type="term" value="C:ATP-binding cassette (ABC) transporter complex"/>
    <property type="evidence" value="ECO:0007669"/>
    <property type="project" value="InterPro"/>
</dbReference>
<comment type="subcellular location">
    <subcellularLocation>
        <location evidence="1">Cell membrane</location>
    </subcellularLocation>
</comment>
<sequence>MRSMKRNSRLLGLGAGLASLALLATACGGGEGGVATGPEEGEGPKEISIGLIPWEEGIAVTNMWKVILEEKGYEVTVENVDVAPLYQGMAQGDIDLFMDTWLPDTHGDYWEEYGEQVEDVGVWYDNATLELTVPSYVEDVDSIEDLVGKADEFGGEIVGIESGSGLVRTTKEEAVPAYGLEEYELVESSTSAMLAELDSAVAEERPIVVTLWRPHIAYSDYDLKDLEDPEGAMGEGEQIHAVGREGFGEDFAEFNGWLQNFTMNDEQLGELEELTINEHADNPEEGARVWLADNPEFLQEVMGDDAEGLEF</sequence>
<feature type="chain" id="PRO_5032704142" evidence="5">
    <location>
        <begin position="27"/>
        <end position="311"/>
    </location>
</feature>
<dbReference type="GO" id="GO:0031460">
    <property type="term" value="P:glycine betaine transport"/>
    <property type="evidence" value="ECO:0007669"/>
    <property type="project" value="TreeGrafter"/>
</dbReference>
<evidence type="ECO:0000256" key="3">
    <source>
        <dbReference type="ARBA" id="ARBA00022475"/>
    </source>
</evidence>
<dbReference type="AlphaFoldDB" id="A0A852U455"/>
<organism evidence="7 8">
    <name type="scientific">Spinactinospora alkalitolerans</name>
    <dbReference type="NCBI Taxonomy" id="687207"/>
    <lineage>
        <taxon>Bacteria</taxon>
        <taxon>Bacillati</taxon>
        <taxon>Actinomycetota</taxon>
        <taxon>Actinomycetes</taxon>
        <taxon>Streptosporangiales</taxon>
        <taxon>Nocardiopsidaceae</taxon>
        <taxon>Spinactinospora</taxon>
    </lineage>
</organism>
<name>A0A852U455_9ACTN</name>
<dbReference type="GO" id="GO:0005275">
    <property type="term" value="F:amine transmembrane transporter activity"/>
    <property type="evidence" value="ECO:0007669"/>
    <property type="project" value="TreeGrafter"/>
</dbReference>
<dbReference type="GO" id="GO:0015871">
    <property type="term" value="P:choline transport"/>
    <property type="evidence" value="ECO:0007669"/>
    <property type="project" value="TreeGrafter"/>
</dbReference>
<keyword evidence="5" id="KW-0732">Signal</keyword>
<dbReference type="Proteomes" id="UP000589036">
    <property type="component" value="Unassembled WGS sequence"/>
</dbReference>
<evidence type="ECO:0000259" key="6">
    <source>
        <dbReference type="Pfam" id="PF04069"/>
    </source>
</evidence>
<dbReference type="CDD" id="cd13639">
    <property type="entry name" value="PBP2_OpuAC_like"/>
    <property type="match status" value="1"/>
</dbReference>
<keyword evidence="2" id="KW-0813">Transport</keyword>
<dbReference type="InterPro" id="IPR007210">
    <property type="entry name" value="ABC_Gly_betaine_transp_sub-bd"/>
</dbReference>